<gene>
    <name evidence="1" type="ORF">ACOF00016_LOCUS3212</name>
</gene>
<organism evidence="1">
    <name type="scientific">Amphora coffeiformis</name>
    <dbReference type="NCBI Taxonomy" id="265554"/>
    <lineage>
        <taxon>Eukaryota</taxon>
        <taxon>Sar</taxon>
        <taxon>Stramenopiles</taxon>
        <taxon>Ochrophyta</taxon>
        <taxon>Bacillariophyta</taxon>
        <taxon>Bacillariophyceae</taxon>
        <taxon>Bacillariophycidae</taxon>
        <taxon>Thalassiophysales</taxon>
        <taxon>Catenulaceae</taxon>
        <taxon>Amphora</taxon>
    </lineage>
</organism>
<sequence>MLEAVRSTNFDAVCMLRHGKLEESMYLLKTALAAVQAAGTTIHNNANDNHNMPCDAYAENDSTTTPTVVVSVPLVSKEDNQDDASMLGLNQLQSLSSCDMFCRGFLLEGPASSSLANTDENAALCAAVGLYNMALTMQLKGMLTATPLYWRKAANLYQKVFTILRASESVETAASLFLATILNLIACECELNGPHVKTPWKQVYTQVFQWATTDSATAFEALAADDEDSLQVFSTAAVMLTSQSFCTAPAA</sequence>
<reference evidence="1" key="1">
    <citation type="submission" date="2021-01" db="EMBL/GenBank/DDBJ databases">
        <authorList>
            <person name="Corre E."/>
            <person name="Pelletier E."/>
            <person name="Niang G."/>
            <person name="Scheremetjew M."/>
            <person name="Finn R."/>
            <person name="Kale V."/>
            <person name="Holt S."/>
            <person name="Cochrane G."/>
            <person name="Meng A."/>
            <person name="Brown T."/>
            <person name="Cohen L."/>
        </authorList>
    </citation>
    <scope>NUCLEOTIDE SEQUENCE</scope>
    <source>
        <strain evidence="1">CCMP127</strain>
    </source>
</reference>
<dbReference type="EMBL" id="HBIM01003724">
    <property type="protein sequence ID" value="CAE0405165.1"/>
    <property type="molecule type" value="Transcribed_RNA"/>
</dbReference>
<evidence type="ECO:0000313" key="1">
    <source>
        <dbReference type="EMBL" id="CAE0405165.1"/>
    </source>
</evidence>
<name>A0A7S3KZY7_9STRA</name>
<protein>
    <submittedName>
        <fullName evidence="1">Uncharacterized protein</fullName>
    </submittedName>
</protein>
<accession>A0A7S3KZY7</accession>
<proteinExistence type="predicted"/>
<dbReference type="AlphaFoldDB" id="A0A7S3KZY7"/>